<reference evidence="4" key="1">
    <citation type="journal article" date="2019" name="PLoS Negl. Trop. Dis.">
        <title>Revisiting the worldwide diversity of Leptospira species in the environment.</title>
        <authorList>
            <person name="Vincent A.T."/>
            <person name="Schiettekatte O."/>
            <person name="Bourhy P."/>
            <person name="Veyrier F.J."/>
            <person name="Picardeau M."/>
        </authorList>
    </citation>
    <scope>NUCLEOTIDE SEQUENCE [LARGE SCALE GENOMIC DNA]</scope>
    <source>
        <strain evidence="4">201300427</strain>
    </source>
</reference>
<comment type="caution">
    <text evidence="4">The sequence shown here is derived from an EMBL/GenBank/DDBJ whole genome shotgun (WGS) entry which is preliminary data.</text>
</comment>
<dbReference type="PRINTS" id="PR00721">
    <property type="entry name" value="STOMATIN"/>
</dbReference>
<dbReference type="Gene3D" id="3.30.479.30">
    <property type="entry name" value="Band 7 domain"/>
    <property type="match status" value="1"/>
</dbReference>
<proteinExistence type="inferred from homology"/>
<dbReference type="CDD" id="cd13438">
    <property type="entry name" value="SPFH_eoslipins_u2"/>
    <property type="match status" value="1"/>
</dbReference>
<dbReference type="AlphaFoldDB" id="A0A4V3JXP7"/>
<dbReference type="EMBL" id="RQHW01000048">
    <property type="protein sequence ID" value="TGN18043.1"/>
    <property type="molecule type" value="Genomic_DNA"/>
</dbReference>
<dbReference type="Proteomes" id="UP000298058">
    <property type="component" value="Unassembled WGS sequence"/>
</dbReference>
<dbReference type="InterPro" id="IPR036013">
    <property type="entry name" value="Band_7/SPFH_dom_sf"/>
</dbReference>
<gene>
    <name evidence="4" type="ORF">EHS15_15600</name>
</gene>
<dbReference type="InterPro" id="IPR001972">
    <property type="entry name" value="Stomatin_HflK_fam"/>
</dbReference>
<dbReference type="GO" id="GO:0005886">
    <property type="term" value="C:plasma membrane"/>
    <property type="evidence" value="ECO:0007669"/>
    <property type="project" value="InterPro"/>
</dbReference>
<dbReference type="SUPFAM" id="SSF117892">
    <property type="entry name" value="Band 7/SPFH domain"/>
    <property type="match status" value="1"/>
</dbReference>
<evidence type="ECO:0000259" key="3">
    <source>
        <dbReference type="SMART" id="SM00244"/>
    </source>
</evidence>
<dbReference type="InterPro" id="IPR043202">
    <property type="entry name" value="Band-7_stomatin-like"/>
</dbReference>
<dbReference type="InterPro" id="IPR001107">
    <property type="entry name" value="Band_7"/>
</dbReference>
<evidence type="ECO:0000256" key="1">
    <source>
        <dbReference type="ARBA" id="ARBA00004167"/>
    </source>
</evidence>
<dbReference type="OrthoDB" id="5501731at2"/>
<dbReference type="RefSeq" id="WP_135761524.1">
    <property type="nucleotide sequence ID" value="NZ_RQHW01000048.1"/>
</dbReference>
<keyword evidence="5" id="KW-1185">Reference proteome</keyword>
<accession>A0A4V3JXP7</accession>
<evidence type="ECO:0000313" key="5">
    <source>
        <dbReference type="Proteomes" id="UP000298058"/>
    </source>
</evidence>
<protein>
    <submittedName>
        <fullName evidence="4">Slipin family protein</fullName>
    </submittedName>
</protein>
<comment type="subcellular location">
    <subcellularLocation>
        <location evidence="1">Membrane</location>
        <topology evidence="1">Single-pass membrane protein</topology>
    </subcellularLocation>
</comment>
<dbReference type="Pfam" id="PF01145">
    <property type="entry name" value="Band_7"/>
    <property type="match status" value="1"/>
</dbReference>
<dbReference type="SMART" id="SM00244">
    <property type="entry name" value="PHB"/>
    <property type="match status" value="1"/>
</dbReference>
<name>A0A4V3JXP7_9LEPT</name>
<evidence type="ECO:0000313" key="4">
    <source>
        <dbReference type="EMBL" id="TGN18043.1"/>
    </source>
</evidence>
<sequence>MLFLNHIPNNRRGLVFKNGDYKRLLLPGSHFIFPGEEIHLSDVMLPFHPPIPLNFLLTDARLTDQLEIVEVLQNQIVLVFQDNIYTQFLKAGKYAFWKGEARWAFRKFDLNDPRIPNDLNKEILQTLAAQEAVYYFIVYPNHKAALFIDQKFVEALEPGGFYFWNTALAVDVVSIDLRLQQKEISGQELLTKDRIMLRINFVFKYKVFDPILLIREVANLDEQLHVIFQLVLREYIGSLTLDEILQRKEEIGAFVLEKVAPELQKIGLVGHQSGVKDIILPGEIKEILNQVLIAEKNAQASVITRREETASTRNLLNTAKLMEENPILYRLKELEYVERIMAKVNEINVNGGSSLLEQLRNIALSKENGK</sequence>
<feature type="domain" description="Band 7" evidence="3">
    <location>
        <begin position="133"/>
        <end position="292"/>
    </location>
</feature>
<dbReference type="PANTHER" id="PTHR10264">
    <property type="entry name" value="BAND 7 PROTEIN-RELATED"/>
    <property type="match status" value="1"/>
</dbReference>
<dbReference type="PANTHER" id="PTHR10264:SF83">
    <property type="entry name" value="BLL5629 PROTEIN"/>
    <property type="match status" value="1"/>
</dbReference>
<evidence type="ECO:0000256" key="2">
    <source>
        <dbReference type="ARBA" id="ARBA00008164"/>
    </source>
</evidence>
<comment type="similarity">
    <text evidence="2">Belongs to the band 7/mec-2 family.</text>
</comment>
<organism evidence="4 5">
    <name type="scientific">Leptospira idonii</name>
    <dbReference type="NCBI Taxonomy" id="1193500"/>
    <lineage>
        <taxon>Bacteria</taxon>
        <taxon>Pseudomonadati</taxon>
        <taxon>Spirochaetota</taxon>
        <taxon>Spirochaetia</taxon>
        <taxon>Leptospirales</taxon>
        <taxon>Leptospiraceae</taxon>
        <taxon>Leptospira</taxon>
    </lineage>
</organism>